<dbReference type="InterPro" id="IPR011990">
    <property type="entry name" value="TPR-like_helical_dom_sf"/>
</dbReference>
<evidence type="ECO:0000313" key="4">
    <source>
        <dbReference type="EMBL" id="EGU39555.1"/>
    </source>
</evidence>
<dbReference type="InterPro" id="IPR013105">
    <property type="entry name" value="TPR_2"/>
</dbReference>
<dbReference type="SUPFAM" id="SSF48452">
    <property type="entry name" value="TPR-like"/>
    <property type="match status" value="1"/>
</dbReference>
<protein>
    <submittedName>
        <fullName evidence="4">Putative fimbrial biogenesis and twitching motility protein</fullName>
    </submittedName>
</protein>
<keyword evidence="2 3" id="KW-0802">TPR repeat</keyword>
<gene>
    <name evidence="4" type="ORF">VII00023_10509</name>
</gene>
<organism evidence="4 5">
    <name type="scientific">Vibrio ichthyoenteri ATCC 700023</name>
    <dbReference type="NCBI Taxonomy" id="870968"/>
    <lineage>
        <taxon>Bacteria</taxon>
        <taxon>Pseudomonadati</taxon>
        <taxon>Pseudomonadota</taxon>
        <taxon>Gammaproteobacteria</taxon>
        <taxon>Vibrionales</taxon>
        <taxon>Vibrionaceae</taxon>
        <taxon>Vibrio</taxon>
    </lineage>
</organism>
<dbReference type="Pfam" id="PF07719">
    <property type="entry name" value="TPR_2"/>
    <property type="match status" value="1"/>
</dbReference>
<evidence type="ECO:0000256" key="2">
    <source>
        <dbReference type="ARBA" id="ARBA00022803"/>
    </source>
</evidence>
<proteinExistence type="predicted"/>
<dbReference type="PROSITE" id="PS50005">
    <property type="entry name" value="TPR"/>
    <property type="match status" value="3"/>
</dbReference>
<reference evidence="4 5" key="1">
    <citation type="journal article" date="2012" name="Int. J. Syst. Evol. Microbiol.">
        <title>Vibrio caribbeanicus sp. nov., isolated from the marine sponge Scleritoderma cyanea.</title>
        <authorList>
            <person name="Hoffmann M."/>
            <person name="Monday S.R."/>
            <person name="Allard M.W."/>
            <person name="Strain E.A."/>
            <person name="Whittaker P."/>
            <person name="Naum M."/>
            <person name="McCarthy P.J."/>
            <person name="Lopez J.V."/>
            <person name="Fischer M."/>
            <person name="Brown E.W."/>
        </authorList>
    </citation>
    <scope>NUCLEOTIDE SEQUENCE [LARGE SCALE GENOMIC DNA]</scope>
    <source>
        <strain evidence="4 5">ATCC 700023</strain>
    </source>
</reference>
<dbReference type="InterPro" id="IPR019734">
    <property type="entry name" value="TPR_rpt"/>
</dbReference>
<name>F9S2K9_9VIBR</name>
<comment type="caution">
    <text evidence="4">The sequence shown here is derived from an EMBL/GenBank/DDBJ whole genome shotgun (WGS) entry which is preliminary data.</text>
</comment>
<dbReference type="Proteomes" id="UP000004605">
    <property type="component" value="Unassembled WGS sequence"/>
</dbReference>
<dbReference type="InterPro" id="IPR051012">
    <property type="entry name" value="CellSynth/LPSAsmb/PSIAsmb"/>
</dbReference>
<evidence type="ECO:0000313" key="5">
    <source>
        <dbReference type="Proteomes" id="UP000004605"/>
    </source>
</evidence>
<dbReference type="PANTHER" id="PTHR45586:SF1">
    <property type="entry name" value="LIPOPOLYSACCHARIDE ASSEMBLY PROTEIN B"/>
    <property type="match status" value="1"/>
</dbReference>
<dbReference type="NCBIfam" id="TIGR02521">
    <property type="entry name" value="type_IV_pilW"/>
    <property type="match status" value="1"/>
</dbReference>
<dbReference type="Pfam" id="PF13431">
    <property type="entry name" value="TPR_17"/>
    <property type="match status" value="1"/>
</dbReference>
<dbReference type="SMART" id="SM00028">
    <property type="entry name" value="TPR"/>
    <property type="match status" value="4"/>
</dbReference>
<keyword evidence="1" id="KW-0677">Repeat</keyword>
<dbReference type="RefSeq" id="WP_006712317.1">
    <property type="nucleotide sequence ID" value="NZ_AFWF01000149.1"/>
</dbReference>
<evidence type="ECO:0000256" key="3">
    <source>
        <dbReference type="PROSITE-ProRule" id="PRU00339"/>
    </source>
</evidence>
<dbReference type="AlphaFoldDB" id="F9S2K9"/>
<feature type="repeat" description="TPR" evidence="3">
    <location>
        <begin position="42"/>
        <end position="75"/>
    </location>
</feature>
<keyword evidence="5" id="KW-1185">Reference proteome</keyword>
<dbReference type="EMBL" id="AFWF01000149">
    <property type="protein sequence ID" value="EGU39555.1"/>
    <property type="molecule type" value="Genomic_DNA"/>
</dbReference>
<dbReference type="Pfam" id="PF13181">
    <property type="entry name" value="TPR_8"/>
    <property type="match status" value="1"/>
</dbReference>
<dbReference type="OrthoDB" id="9814042at2"/>
<dbReference type="PANTHER" id="PTHR45586">
    <property type="entry name" value="TPR REPEAT-CONTAINING PROTEIN PA4667"/>
    <property type="match status" value="1"/>
</dbReference>
<feature type="repeat" description="TPR" evidence="3">
    <location>
        <begin position="146"/>
        <end position="179"/>
    </location>
</feature>
<evidence type="ECO:0000256" key="1">
    <source>
        <dbReference type="ARBA" id="ARBA00022737"/>
    </source>
</evidence>
<dbReference type="InterPro" id="IPR013360">
    <property type="entry name" value="Pilus_4_PilW"/>
</dbReference>
<accession>F9S2K9</accession>
<feature type="repeat" description="TPR" evidence="3">
    <location>
        <begin position="76"/>
        <end position="109"/>
    </location>
</feature>
<sequence>MRLVNKRWRVKIITISLITLPACITVETGAKPELKVPAQQKAEARIELGIGYLRQGQLTKARSNFEQAIEHAPNFYRAQLSLAHYYQTVGDMASAQKMFRQALTIHPNNGDVLNNYGTFLCKQGDYAQADWLFNQAVAQEYYYSTSASYENAALCALKSGNKNKAITYFSQALGYEPTRRRSLLNLAKLEITQLKLSDARLRLITFMTSHGTTAETLALMIELEIKAGNENLAEKYQHQLTNLDEQPAKSIEIL</sequence>
<dbReference type="Gene3D" id="1.25.40.10">
    <property type="entry name" value="Tetratricopeptide repeat domain"/>
    <property type="match status" value="1"/>
</dbReference>